<name>A0ABD2P598_9CUCU</name>
<keyword evidence="1" id="KW-0812">Transmembrane</keyword>
<organism evidence="2 3">
    <name type="scientific">Cryptolaemus montrouzieri</name>
    <dbReference type="NCBI Taxonomy" id="559131"/>
    <lineage>
        <taxon>Eukaryota</taxon>
        <taxon>Metazoa</taxon>
        <taxon>Ecdysozoa</taxon>
        <taxon>Arthropoda</taxon>
        <taxon>Hexapoda</taxon>
        <taxon>Insecta</taxon>
        <taxon>Pterygota</taxon>
        <taxon>Neoptera</taxon>
        <taxon>Endopterygota</taxon>
        <taxon>Coleoptera</taxon>
        <taxon>Polyphaga</taxon>
        <taxon>Cucujiformia</taxon>
        <taxon>Coccinelloidea</taxon>
        <taxon>Coccinellidae</taxon>
        <taxon>Scymninae</taxon>
        <taxon>Scymnini</taxon>
        <taxon>Cryptolaemus</taxon>
    </lineage>
</organism>
<evidence type="ECO:0000256" key="1">
    <source>
        <dbReference type="SAM" id="Phobius"/>
    </source>
</evidence>
<accession>A0ABD2P598</accession>
<dbReference type="EMBL" id="JABFTP020000185">
    <property type="protein sequence ID" value="KAL3285797.1"/>
    <property type="molecule type" value="Genomic_DNA"/>
</dbReference>
<gene>
    <name evidence="2" type="ORF">HHI36_000321</name>
</gene>
<reference evidence="2 3" key="1">
    <citation type="journal article" date="2021" name="BMC Biol.">
        <title>Horizontally acquired antibacterial genes associated with adaptive radiation of ladybird beetles.</title>
        <authorList>
            <person name="Li H.S."/>
            <person name="Tang X.F."/>
            <person name="Huang Y.H."/>
            <person name="Xu Z.Y."/>
            <person name="Chen M.L."/>
            <person name="Du X.Y."/>
            <person name="Qiu B.Y."/>
            <person name="Chen P.T."/>
            <person name="Zhang W."/>
            <person name="Slipinski A."/>
            <person name="Escalona H.E."/>
            <person name="Waterhouse R.M."/>
            <person name="Zwick A."/>
            <person name="Pang H."/>
        </authorList>
    </citation>
    <scope>NUCLEOTIDE SEQUENCE [LARGE SCALE GENOMIC DNA]</scope>
    <source>
        <strain evidence="2">SYSU2018</strain>
    </source>
</reference>
<comment type="caution">
    <text evidence="2">The sequence shown here is derived from an EMBL/GenBank/DDBJ whole genome shotgun (WGS) entry which is preliminary data.</text>
</comment>
<proteinExistence type="predicted"/>
<evidence type="ECO:0000313" key="2">
    <source>
        <dbReference type="EMBL" id="KAL3285797.1"/>
    </source>
</evidence>
<keyword evidence="1" id="KW-0472">Membrane</keyword>
<keyword evidence="1" id="KW-1133">Transmembrane helix</keyword>
<feature type="transmembrane region" description="Helical" evidence="1">
    <location>
        <begin position="64"/>
        <end position="85"/>
    </location>
</feature>
<dbReference type="Proteomes" id="UP001516400">
    <property type="component" value="Unassembled WGS sequence"/>
</dbReference>
<evidence type="ECO:0000313" key="3">
    <source>
        <dbReference type="Proteomes" id="UP001516400"/>
    </source>
</evidence>
<keyword evidence="3" id="KW-1185">Reference proteome</keyword>
<sequence length="94" mass="10987">MTAYRKAVVDDADYDRESKSIRDAKRYYNGPLVSLTILWFTLSLCDFSELFGNPRRHIEDSYGLISAMFRYFCCVLGICSIFDICMADPYKYYS</sequence>
<feature type="transmembrane region" description="Helical" evidence="1">
    <location>
        <begin position="27"/>
        <end position="44"/>
    </location>
</feature>
<protein>
    <submittedName>
        <fullName evidence="2">Uncharacterized protein</fullName>
    </submittedName>
</protein>
<dbReference type="AlphaFoldDB" id="A0ABD2P598"/>